<evidence type="ECO:0000313" key="4">
    <source>
        <dbReference type="Proteomes" id="UP000239759"/>
    </source>
</evidence>
<comment type="caution">
    <text evidence="3">The sequence shown here is derived from an EMBL/GenBank/DDBJ whole genome shotgun (WGS) entry which is preliminary data.</text>
</comment>
<dbReference type="PANTHER" id="PTHR36834:SF2">
    <property type="entry name" value="MEMBRANE PROTEIN"/>
    <property type="match status" value="1"/>
</dbReference>
<feature type="transmembrane region" description="Helical" evidence="1">
    <location>
        <begin position="111"/>
        <end position="130"/>
    </location>
</feature>
<dbReference type="InterPro" id="IPR053150">
    <property type="entry name" value="Teicoplanin_resist-assoc"/>
</dbReference>
<proteinExistence type="predicted"/>
<keyword evidence="1" id="KW-0472">Membrane</keyword>
<dbReference type="EMBL" id="PRKQ01000025">
    <property type="protein sequence ID" value="PPA93485.1"/>
    <property type="molecule type" value="Genomic_DNA"/>
</dbReference>
<accession>A0AAP8QB11</accession>
<dbReference type="InterPro" id="IPR006976">
    <property type="entry name" value="VanZ-like"/>
</dbReference>
<evidence type="ECO:0000313" key="3">
    <source>
        <dbReference type="EMBL" id="PPA93485.1"/>
    </source>
</evidence>
<feature type="transmembrane region" description="Helical" evidence="1">
    <location>
        <begin position="81"/>
        <end position="99"/>
    </location>
</feature>
<dbReference type="AlphaFoldDB" id="A0AAP8QB11"/>
<keyword evidence="1" id="KW-1133">Transmembrane helix</keyword>
<dbReference type="Pfam" id="PF04892">
    <property type="entry name" value="VanZ"/>
    <property type="match status" value="1"/>
</dbReference>
<feature type="domain" description="VanZ-like" evidence="2">
    <location>
        <begin position="39"/>
        <end position="125"/>
    </location>
</feature>
<name>A0AAP8QB11_BRELA</name>
<feature type="transmembrane region" description="Helical" evidence="1">
    <location>
        <begin position="51"/>
        <end position="72"/>
    </location>
</feature>
<sequence>MEKTRIYCRLEEEDDRLWSTTIYQGISEYKAIQHYKRLHHELPELFCNNHFLNLFGNILVFMPLGFFLPMLFARFASVNRVFLFAFITSLLFEIGQYLYMLGSFDVDDILLNSVGALCGFGCYRLSLFLIDRYRNRLSDDK</sequence>
<dbReference type="PANTHER" id="PTHR36834">
    <property type="entry name" value="MEMBRANE PROTEIN-RELATED"/>
    <property type="match status" value="1"/>
</dbReference>
<protein>
    <submittedName>
        <fullName evidence="3">VanZ family protein</fullName>
    </submittedName>
</protein>
<keyword evidence="1" id="KW-0812">Transmembrane</keyword>
<evidence type="ECO:0000259" key="2">
    <source>
        <dbReference type="Pfam" id="PF04892"/>
    </source>
</evidence>
<reference evidence="3 4" key="1">
    <citation type="submission" date="2018-02" db="EMBL/GenBank/DDBJ databases">
        <title>Comparative analysis of genomes of three Brevibacillus laterosporus strains producers of potent antimicrobials isolated from silage.</title>
        <authorList>
            <person name="Kojic M."/>
            <person name="Miljkovic M."/>
            <person name="Studholme D."/>
            <person name="Filipic B."/>
        </authorList>
    </citation>
    <scope>NUCLEOTIDE SEQUENCE [LARGE SCALE GENOMIC DNA]</scope>
    <source>
        <strain evidence="3 4">BGSP11</strain>
    </source>
</reference>
<organism evidence="3 4">
    <name type="scientific">Brevibacillus laterosporus</name>
    <name type="common">Bacillus laterosporus</name>
    <dbReference type="NCBI Taxonomy" id="1465"/>
    <lineage>
        <taxon>Bacteria</taxon>
        <taxon>Bacillati</taxon>
        <taxon>Bacillota</taxon>
        <taxon>Bacilli</taxon>
        <taxon>Bacillales</taxon>
        <taxon>Paenibacillaceae</taxon>
        <taxon>Brevibacillus</taxon>
    </lineage>
</organism>
<dbReference type="Proteomes" id="UP000239759">
    <property type="component" value="Unassembled WGS sequence"/>
</dbReference>
<evidence type="ECO:0000256" key="1">
    <source>
        <dbReference type="SAM" id="Phobius"/>
    </source>
</evidence>
<gene>
    <name evidence="3" type="ORF">C4A77_18350</name>
</gene>